<proteinExistence type="predicted"/>
<reference evidence="2" key="1">
    <citation type="journal article" date="2015" name="PLoS Genet.">
        <title>The dynamic genome and transcriptome of the human fungal pathogen Blastomyces and close relative Emmonsia.</title>
        <authorList>
            <person name="Munoz J.F."/>
            <person name="Gauthier G.M."/>
            <person name="Desjardins C.A."/>
            <person name="Gallo J.E."/>
            <person name="Holder J."/>
            <person name="Sullivan T.D."/>
            <person name="Marty A.J."/>
            <person name="Carmen J.C."/>
            <person name="Chen Z."/>
            <person name="Ding L."/>
            <person name="Gujja S."/>
            <person name="Magrini V."/>
            <person name="Misas E."/>
            <person name="Mitreva M."/>
            <person name="Priest M."/>
            <person name="Saif S."/>
            <person name="Whiston E.A."/>
            <person name="Young S."/>
            <person name="Zeng Q."/>
            <person name="Goldman W.E."/>
            <person name="Mardis E.R."/>
            <person name="Taylor J.W."/>
            <person name="McEwen J.G."/>
            <person name="Clay O.K."/>
            <person name="Klein B.S."/>
            <person name="Cuomo C.A."/>
        </authorList>
    </citation>
    <scope>NUCLEOTIDE SEQUENCE [LARGE SCALE GENOMIC DNA]</scope>
    <source>
        <strain evidence="2">ER-3 / ATCC MYA-2586</strain>
    </source>
</reference>
<evidence type="ECO:0000313" key="2">
    <source>
        <dbReference type="Proteomes" id="UP000002039"/>
    </source>
</evidence>
<dbReference type="GeneID" id="69030037"/>
<name>A0ABP2EPS0_AJEDR</name>
<dbReference type="RefSeq" id="XP_045273013.1">
    <property type="nucleotide sequence ID" value="XM_045424257.1"/>
</dbReference>
<keyword evidence="2" id="KW-1185">Reference proteome</keyword>
<organism evidence="1 2">
    <name type="scientific">Ajellomyces dermatitidis (strain ER-3 / ATCC MYA-2586)</name>
    <name type="common">Blastomyces dermatitidis</name>
    <dbReference type="NCBI Taxonomy" id="559297"/>
    <lineage>
        <taxon>Eukaryota</taxon>
        <taxon>Fungi</taxon>
        <taxon>Dikarya</taxon>
        <taxon>Ascomycota</taxon>
        <taxon>Pezizomycotina</taxon>
        <taxon>Eurotiomycetes</taxon>
        <taxon>Eurotiomycetidae</taxon>
        <taxon>Onygenales</taxon>
        <taxon>Ajellomycetaceae</taxon>
        <taxon>Blastomyces</taxon>
    </lineage>
</organism>
<dbReference type="Proteomes" id="UP000002039">
    <property type="component" value="Unassembled WGS sequence"/>
</dbReference>
<accession>A0ABP2EPS0</accession>
<sequence>MCQSHSSPEVFSILSPGIPCMYVQYINIETNFPSIMENQQPALRRERLSRHKPLQTNEAWDKVVCTIEDLKLQGSVRVAQTKSVVEAQTSASQTQKVQTIPLQCPPRIRSPSGFNMHCDPWPNQSCWYERIVL</sequence>
<gene>
    <name evidence="1" type="ORF">BDCG_08474</name>
</gene>
<evidence type="ECO:0000313" key="1">
    <source>
        <dbReference type="EMBL" id="EEQ85205.2"/>
    </source>
</evidence>
<protein>
    <submittedName>
        <fullName evidence="1">Uncharacterized protein</fullName>
    </submittedName>
</protein>
<dbReference type="EMBL" id="EQ999983">
    <property type="protein sequence ID" value="EEQ85205.2"/>
    <property type="molecule type" value="Genomic_DNA"/>
</dbReference>